<dbReference type="Proteomes" id="UP000886885">
    <property type="component" value="Chromosome 3A"/>
</dbReference>
<reference evidence="1" key="1">
    <citation type="journal article" date="2020" name="bioRxiv">
        <title>Hybrid origin of Populus tomentosa Carr. identified through genome sequencing and phylogenomic analysis.</title>
        <authorList>
            <person name="An X."/>
            <person name="Gao K."/>
            <person name="Chen Z."/>
            <person name="Li J."/>
            <person name="Yang X."/>
            <person name="Yang X."/>
            <person name="Zhou J."/>
            <person name="Guo T."/>
            <person name="Zhao T."/>
            <person name="Huang S."/>
            <person name="Miao D."/>
            <person name="Khan W.U."/>
            <person name="Rao P."/>
            <person name="Ye M."/>
            <person name="Lei B."/>
            <person name="Liao W."/>
            <person name="Wang J."/>
            <person name="Ji L."/>
            <person name="Li Y."/>
            <person name="Guo B."/>
            <person name="Mustafa N.S."/>
            <person name="Li S."/>
            <person name="Yun Q."/>
            <person name="Keller S.R."/>
            <person name="Mao J."/>
            <person name="Zhang R."/>
            <person name="Strauss S.H."/>
        </authorList>
    </citation>
    <scope>NUCLEOTIDE SEQUENCE</scope>
    <source>
        <strain evidence="1">GM15</strain>
        <tissue evidence="1">Leaf</tissue>
    </source>
</reference>
<comment type="caution">
    <text evidence="1">The sequence shown here is derived from an EMBL/GenBank/DDBJ whole genome shotgun (WGS) entry which is preliminary data.</text>
</comment>
<accession>A0A8X8A819</accession>
<sequence length="272" mass="29848">MEEADLLARSSKKIKVGRGKRPIEEESTVEEMEGNIAKGGFSYKESLMGWSTHYPMFWPFSFPYKKLQQLPITSPRTAATALACSPTSQLPIASTHAANVIASHALDRPLSKLSTAGADDSIDAVEFHRHCRSHQCCRIPHCPIVSSQHCFIKPWTVRCPSYRQPPLQILSMLPNSIDTADLISAAEFPTVSSCHPSTISSSLGQSSPKSQLSSAYCCASCCVLPYTHYADFRYCHASCHPVVTIQQCSTLAYALTDFNPVKANHAHICVES</sequence>
<dbReference type="EMBL" id="JAAWWB010000005">
    <property type="protein sequence ID" value="KAG6782220.1"/>
    <property type="molecule type" value="Genomic_DNA"/>
</dbReference>
<evidence type="ECO:0000313" key="2">
    <source>
        <dbReference type="Proteomes" id="UP000886885"/>
    </source>
</evidence>
<name>A0A8X8A819_POPTO</name>
<dbReference type="AlphaFoldDB" id="A0A8X8A819"/>
<organism evidence="1 2">
    <name type="scientific">Populus tomentosa</name>
    <name type="common">Chinese white poplar</name>
    <dbReference type="NCBI Taxonomy" id="118781"/>
    <lineage>
        <taxon>Eukaryota</taxon>
        <taxon>Viridiplantae</taxon>
        <taxon>Streptophyta</taxon>
        <taxon>Embryophyta</taxon>
        <taxon>Tracheophyta</taxon>
        <taxon>Spermatophyta</taxon>
        <taxon>Magnoliopsida</taxon>
        <taxon>eudicotyledons</taxon>
        <taxon>Gunneridae</taxon>
        <taxon>Pentapetalae</taxon>
        <taxon>rosids</taxon>
        <taxon>fabids</taxon>
        <taxon>Malpighiales</taxon>
        <taxon>Salicaceae</taxon>
        <taxon>Saliceae</taxon>
        <taxon>Populus</taxon>
    </lineage>
</organism>
<evidence type="ECO:0000313" key="1">
    <source>
        <dbReference type="EMBL" id="KAG6782220.1"/>
    </source>
</evidence>
<protein>
    <submittedName>
        <fullName evidence="1">Uncharacterized protein</fullName>
    </submittedName>
</protein>
<gene>
    <name evidence="1" type="ORF">POTOM_011614</name>
</gene>
<proteinExistence type="predicted"/>
<keyword evidence="2" id="KW-1185">Reference proteome</keyword>